<dbReference type="Proteomes" id="UP001169823">
    <property type="component" value="Unassembled WGS sequence"/>
</dbReference>
<proteinExistence type="predicted"/>
<reference evidence="2" key="1">
    <citation type="submission" date="2023-07" db="EMBL/GenBank/DDBJ databases">
        <title>Genome content predicts the carbon catabolic preferences of heterotrophic bacteria.</title>
        <authorList>
            <person name="Gralka M."/>
        </authorList>
    </citation>
    <scope>NUCLEOTIDE SEQUENCE</scope>
    <source>
        <strain evidence="2">I2M02</strain>
    </source>
</reference>
<accession>A0AAW7XWC6</accession>
<feature type="region of interest" description="Disordered" evidence="1">
    <location>
        <begin position="20"/>
        <end position="87"/>
    </location>
</feature>
<gene>
    <name evidence="2" type="ORF">Q4494_09430</name>
</gene>
<comment type="caution">
    <text evidence="2">The sequence shown here is derived from an EMBL/GenBank/DDBJ whole genome shotgun (WGS) entry which is preliminary data.</text>
</comment>
<name>A0AAW7XWC6_9RHOB</name>
<feature type="compositionally biased region" description="Polar residues" evidence="1">
    <location>
        <begin position="20"/>
        <end position="43"/>
    </location>
</feature>
<protein>
    <submittedName>
        <fullName evidence="2">Uncharacterized protein</fullName>
    </submittedName>
</protein>
<evidence type="ECO:0000256" key="1">
    <source>
        <dbReference type="SAM" id="MobiDB-lite"/>
    </source>
</evidence>
<organism evidence="2 3">
    <name type="scientific">Celeribacter halophilus</name>
    <dbReference type="NCBI Taxonomy" id="576117"/>
    <lineage>
        <taxon>Bacteria</taxon>
        <taxon>Pseudomonadati</taxon>
        <taxon>Pseudomonadota</taxon>
        <taxon>Alphaproteobacteria</taxon>
        <taxon>Rhodobacterales</taxon>
        <taxon>Roseobacteraceae</taxon>
        <taxon>Celeribacter</taxon>
    </lineage>
</organism>
<dbReference type="EMBL" id="JAUOPJ010000007">
    <property type="protein sequence ID" value="MDO6457299.1"/>
    <property type="molecule type" value="Genomic_DNA"/>
</dbReference>
<evidence type="ECO:0000313" key="2">
    <source>
        <dbReference type="EMBL" id="MDO6457299.1"/>
    </source>
</evidence>
<feature type="compositionally biased region" description="Polar residues" evidence="1">
    <location>
        <begin position="78"/>
        <end position="87"/>
    </location>
</feature>
<dbReference type="RefSeq" id="WP_303479902.1">
    <property type="nucleotide sequence ID" value="NZ_JAUOPJ010000007.1"/>
</dbReference>
<sequence length="229" mass="24796">MQIPSAAQMWTRLRLGLEQTQAPNSADRSTDQSTGQPALQSTALHPAGKAAQTVAQDTGRTAVATDAQSGPHRDIETPQDTQAQGSASHNIIRDAAHLFAKYDLSRITPKEIDTLAADLKTARFDDLGFVMALERHGAAYHAEMMASGSIYSPEDPAFDAEAPVDLIKKTRRELALAQRYGQDTDRLASQVLKLEAAQMSRAASAPSGMSNPQLAETLVLFQAQRLWIE</sequence>
<dbReference type="AlphaFoldDB" id="A0AAW7XWC6"/>
<evidence type="ECO:0000313" key="3">
    <source>
        <dbReference type="Proteomes" id="UP001169823"/>
    </source>
</evidence>